<comment type="caution">
    <text evidence="1">The sequence shown here is derived from an EMBL/GenBank/DDBJ whole genome shotgun (WGS) entry which is preliminary data.</text>
</comment>
<protein>
    <submittedName>
        <fullName evidence="1">Uncharacterized protein</fullName>
    </submittedName>
</protein>
<dbReference type="Proteomes" id="UP001172102">
    <property type="component" value="Unassembled WGS sequence"/>
</dbReference>
<evidence type="ECO:0000313" key="1">
    <source>
        <dbReference type="EMBL" id="KAK0720191.1"/>
    </source>
</evidence>
<name>A0AA40AQL5_9PEZI</name>
<reference evidence="1" key="1">
    <citation type="submission" date="2023-06" db="EMBL/GenBank/DDBJ databases">
        <title>Genome-scale phylogeny and comparative genomics of the fungal order Sordariales.</title>
        <authorList>
            <consortium name="Lawrence Berkeley National Laboratory"/>
            <person name="Hensen N."/>
            <person name="Bonometti L."/>
            <person name="Westerberg I."/>
            <person name="Brannstrom I.O."/>
            <person name="Guillou S."/>
            <person name="Cros-Aarteil S."/>
            <person name="Calhoun S."/>
            <person name="Haridas S."/>
            <person name="Kuo A."/>
            <person name="Mondo S."/>
            <person name="Pangilinan J."/>
            <person name="Riley R."/>
            <person name="Labutti K."/>
            <person name="Andreopoulos B."/>
            <person name="Lipzen A."/>
            <person name="Chen C."/>
            <person name="Yanf M."/>
            <person name="Daum C."/>
            <person name="Ng V."/>
            <person name="Clum A."/>
            <person name="Steindorff A."/>
            <person name="Ohm R."/>
            <person name="Martin F."/>
            <person name="Silar P."/>
            <person name="Natvig D."/>
            <person name="Lalanne C."/>
            <person name="Gautier V."/>
            <person name="Ament-Velasquez S.L."/>
            <person name="Kruys A."/>
            <person name="Hutchinson M.I."/>
            <person name="Powell A.J."/>
            <person name="Barry K."/>
            <person name="Miller A.N."/>
            <person name="Grigoriev I.V."/>
            <person name="Debuchy R."/>
            <person name="Gladieux P."/>
            <person name="Thoren M.H."/>
            <person name="Johannesson H."/>
        </authorList>
    </citation>
    <scope>NUCLEOTIDE SEQUENCE</scope>
    <source>
        <strain evidence="1">SMH4607-1</strain>
    </source>
</reference>
<proteinExistence type="predicted"/>
<gene>
    <name evidence="1" type="ORF">B0H67DRAFT_575283</name>
</gene>
<dbReference type="EMBL" id="JAUKUA010000003">
    <property type="protein sequence ID" value="KAK0720191.1"/>
    <property type="molecule type" value="Genomic_DNA"/>
</dbReference>
<dbReference type="AlphaFoldDB" id="A0AA40AQL5"/>
<sequence length="84" mass="9298">MKPIIGDDHSCLAIGAHGTQSKARSNDFSVRGMSRSLGRRARNSDDATWMQRRNAGLERVDRSLGYGTYLAGFKTCDWLFAVCS</sequence>
<evidence type="ECO:0000313" key="2">
    <source>
        <dbReference type="Proteomes" id="UP001172102"/>
    </source>
</evidence>
<accession>A0AA40AQL5</accession>
<keyword evidence="2" id="KW-1185">Reference proteome</keyword>
<organism evidence="1 2">
    <name type="scientific">Lasiosphaeris hirsuta</name>
    <dbReference type="NCBI Taxonomy" id="260670"/>
    <lineage>
        <taxon>Eukaryota</taxon>
        <taxon>Fungi</taxon>
        <taxon>Dikarya</taxon>
        <taxon>Ascomycota</taxon>
        <taxon>Pezizomycotina</taxon>
        <taxon>Sordariomycetes</taxon>
        <taxon>Sordariomycetidae</taxon>
        <taxon>Sordariales</taxon>
        <taxon>Lasiosphaeriaceae</taxon>
        <taxon>Lasiosphaeris</taxon>
    </lineage>
</organism>